<dbReference type="Pfam" id="PF07980">
    <property type="entry name" value="SusD_RagB"/>
    <property type="match status" value="1"/>
</dbReference>
<evidence type="ECO:0000313" key="10">
    <source>
        <dbReference type="Proteomes" id="UP000175968"/>
    </source>
</evidence>
<evidence type="ECO:0000256" key="1">
    <source>
        <dbReference type="ARBA" id="ARBA00004442"/>
    </source>
</evidence>
<feature type="signal peptide" evidence="6">
    <location>
        <begin position="1"/>
        <end position="23"/>
    </location>
</feature>
<feature type="chain" id="PRO_5042012799" description="Carbohydrate-binding protein SusD" evidence="6">
    <location>
        <begin position="24"/>
        <end position="482"/>
    </location>
</feature>
<keyword evidence="4" id="KW-0472">Membrane</keyword>
<keyword evidence="10" id="KW-1185">Reference proteome</keyword>
<evidence type="ECO:0000259" key="8">
    <source>
        <dbReference type="Pfam" id="PF14322"/>
    </source>
</evidence>
<feature type="domain" description="RagB/SusD" evidence="7">
    <location>
        <begin position="328"/>
        <end position="482"/>
    </location>
</feature>
<evidence type="ECO:0000256" key="5">
    <source>
        <dbReference type="ARBA" id="ARBA00023237"/>
    </source>
</evidence>
<dbReference type="KEGG" id="fgl:EM308_15515"/>
<dbReference type="AlphaFoldDB" id="A0AAC9N7D5"/>
<evidence type="ECO:0000256" key="6">
    <source>
        <dbReference type="SAM" id="SignalP"/>
    </source>
</evidence>
<feature type="domain" description="SusD-like N-terminal" evidence="8">
    <location>
        <begin position="46"/>
        <end position="221"/>
    </location>
</feature>
<evidence type="ECO:0008006" key="11">
    <source>
        <dbReference type="Google" id="ProtNLM"/>
    </source>
</evidence>
<dbReference type="Pfam" id="PF14322">
    <property type="entry name" value="SusD-like_3"/>
    <property type="match status" value="1"/>
</dbReference>
<dbReference type="RefSeq" id="WP_035641138.1">
    <property type="nucleotide sequence ID" value="NZ_CP017479.1"/>
</dbReference>
<accession>A0AAC9N7D5</accession>
<dbReference type="Gene3D" id="1.25.40.390">
    <property type="match status" value="1"/>
</dbReference>
<dbReference type="CDD" id="cd08977">
    <property type="entry name" value="SusD"/>
    <property type="match status" value="1"/>
</dbReference>
<dbReference type="EMBL" id="CP017479">
    <property type="protein sequence ID" value="AOW10784.1"/>
    <property type="molecule type" value="Genomic_DNA"/>
</dbReference>
<evidence type="ECO:0000256" key="2">
    <source>
        <dbReference type="ARBA" id="ARBA00006275"/>
    </source>
</evidence>
<comment type="similarity">
    <text evidence="2">Belongs to the SusD family.</text>
</comment>
<dbReference type="PROSITE" id="PS51257">
    <property type="entry name" value="PROKAR_LIPOPROTEIN"/>
    <property type="match status" value="1"/>
</dbReference>
<comment type="subcellular location">
    <subcellularLocation>
        <location evidence="1">Cell outer membrane</location>
    </subcellularLocation>
</comment>
<dbReference type="InterPro" id="IPR011990">
    <property type="entry name" value="TPR-like_helical_dom_sf"/>
</dbReference>
<name>A0AAC9N7D5_9FLAO</name>
<evidence type="ECO:0000256" key="4">
    <source>
        <dbReference type="ARBA" id="ARBA00023136"/>
    </source>
</evidence>
<evidence type="ECO:0000313" key="9">
    <source>
        <dbReference type="EMBL" id="AOW10784.1"/>
    </source>
</evidence>
<gene>
    <name evidence="9" type="ORF">EM308_15515</name>
</gene>
<dbReference type="InterPro" id="IPR012944">
    <property type="entry name" value="SusD_RagB_dom"/>
</dbReference>
<proteinExistence type="inferred from homology"/>
<evidence type="ECO:0000256" key="3">
    <source>
        <dbReference type="ARBA" id="ARBA00022729"/>
    </source>
</evidence>
<reference evidence="9 10" key="1">
    <citation type="submission" date="2016-10" db="EMBL/GenBank/DDBJ databases">
        <title>Flavobacterium gilvum sp. nov., isolated from stream water.</title>
        <authorList>
            <person name="Shin S.-K."/>
            <person name="Cho Y.-J."/>
            <person name="Yi H."/>
        </authorList>
    </citation>
    <scope>NUCLEOTIDE SEQUENCE [LARGE SCALE GENOMIC DNA]</scope>
    <source>
        <strain evidence="9 10">EM1308</strain>
    </source>
</reference>
<dbReference type="Proteomes" id="UP000175968">
    <property type="component" value="Chromosome"/>
</dbReference>
<keyword evidence="5" id="KW-0998">Cell outer membrane</keyword>
<evidence type="ECO:0000259" key="7">
    <source>
        <dbReference type="Pfam" id="PF07980"/>
    </source>
</evidence>
<organism evidence="9 10">
    <name type="scientific">Flavobacterium gilvum</name>
    <dbReference type="NCBI Taxonomy" id="1492737"/>
    <lineage>
        <taxon>Bacteria</taxon>
        <taxon>Pseudomonadati</taxon>
        <taxon>Bacteroidota</taxon>
        <taxon>Flavobacteriia</taxon>
        <taxon>Flavobacteriales</taxon>
        <taxon>Flavobacteriaceae</taxon>
        <taxon>Flavobacterium</taxon>
    </lineage>
</organism>
<protein>
    <recommendedName>
        <fullName evidence="11">Carbohydrate-binding protein SusD</fullName>
    </recommendedName>
</protein>
<keyword evidence="3 6" id="KW-0732">Signal</keyword>
<sequence>MKYRTKYLTICLLAMGAFTGCQQDFIELSDPNRVFSGNYINDAASLKSALTADYNTLQPIYNGPYQAFGDVVSDNSTGQIGAPSYNVLDTFTYDSTNGTFAVIWNASYKSIAQSNLVIGKGAAIAMDETLKNRYIAEAKFIRAQNYFNLVQLFGDIPLVATSIEDYHDSYNFGRRPVAEIYAQIEKDLNEAAAVLPASYSSSDLGRVTSGAANALLGKVYLTEKKYNEALTALNKVTGYSLLSDFNSVFSTTNEMNNEIIFAVRYNRVLQAAPLPNIGSSFGIQMLPDNVTMAGSKGAKNNTEMPEWASLYSTGDKRAAISVAFSAGGLTTPYYCAKFIDAQATSATNAENDWIVLRYADVLLMKAEVLNELNRTSEALAPYNEVRQRANVSTLLVPPTQSDFRTAVETERRLELCLEGHRWFDLVRTGRALVVMDAHFAANTGTGKYYATKPVIQSKHLLFPIPFTEIQTNPKLLPNNPGY</sequence>
<dbReference type="GO" id="GO:0009279">
    <property type="term" value="C:cell outer membrane"/>
    <property type="evidence" value="ECO:0007669"/>
    <property type="project" value="UniProtKB-SubCell"/>
</dbReference>
<dbReference type="SUPFAM" id="SSF48452">
    <property type="entry name" value="TPR-like"/>
    <property type="match status" value="1"/>
</dbReference>
<dbReference type="InterPro" id="IPR033985">
    <property type="entry name" value="SusD-like_N"/>
</dbReference>